<dbReference type="GO" id="GO:0045324">
    <property type="term" value="P:late endosome to vacuole transport"/>
    <property type="evidence" value="ECO:0007669"/>
    <property type="project" value="InterPro"/>
</dbReference>
<dbReference type="InterPro" id="IPR045162">
    <property type="entry name" value="Vps15-like"/>
</dbReference>
<dbReference type="SUPFAM" id="SSF56112">
    <property type="entry name" value="Protein kinase-like (PK-like)"/>
    <property type="match status" value="1"/>
</dbReference>
<sequence>MLIKFNQHKNRLNHQKLENCEPERKAADFRLSTRPFLSLVEKKWLAFQLLLAVKQCHEKDICHGDIKCENVLVTSGNWLSFFYDTRERRLCYLAQEVL</sequence>
<reference evidence="3" key="1">
    <citation type="submission" date="2021-01" db="EMBL/GenBank/DDBJ databases">
        <authorList>
            <consortium name="Genoscope - CEA"/>
            <person name="William W."/>
        </authorList>
    </citation>
    <scope>NUCLEOTIDE SEQUENCE</scope>
</reference>
<dbReference type="InterPro" id="IPR008271">
    <property type="entry name" value="Ser/Thr_kinase_AS"/>
</dbReference>
<gene>
    <name evidence="3" type="ORF">DARMORV10_C09P03160.1</name>
</gene>
<accession>A0A816IRK2</accession>
<dbReference type="Gene3D" id="1.10.510.10">
    <property type="entry name" value="Transferase(Phosphotransferase) domain 1"/>
    <property type="match status" value="1"/>
</dbReference>
<dbReference type="PROSITE" id="PS00108">
    <property type="entry name" value="PROTEIN_KINASE_ST"/>
    <property type="match status" value="1"/>
</dbReference>
<dbReference type="GO" id="GO:0016236">
    <property type="term" value="P:macroautophagy"/>
    <property type="evidence" value="ECO:0007669"/>
    <property type="project" value="InterPro"/>
</dbReference>
<dbReference type="EMBL" id="HG994373">
    <property type="protein sequence ID" value="CAF1715544.1"/>
    <property type="molecule type" value="Genomic_DNA"/>
</dbReference>
<keyword evidence="1" id="KW-0853">WD repeat</keyword>
<organism evidence="3">
    <name type="scientific">Brassica napus</name>
    <name type="common">Rape</name>
    <dbReference type="NCBI Taxonomy" id="3708"/>
    <lineage>
        <taxon>Eukaryota</taxon>
        <taxon>Viridiplantae</taxon>
        <taxon>Streptophyta</taxon>
        <taxon>Embryophyta</taxon>
        <taxon>Tracheophyta</taxon>
        <taxon>Spermatophyta</taxon>
        <taxon>Magnoliopsida</taxon>
        <taxon>eudicotyledons</taxon>
        <taxon>Gunneridae</taxon>
        <taxon>Pentapetalae</taxon>
        <taxon>rosids</taxon>
        <taxon>malvids</taxon>
        <taxon>Brassicales</taxon>
        <taxon>Brassicaceae</taxon>
        <taxon>Brassiceae</taxon>
        <taxon>Brassica</taxon>
    </lineage>
</organism>
<dbReference type="GO" id="GO:0004674">
    <property type="term" value="F:protein serine/threonine kinase activity"/>
    <property type="evidence" value="ECO:0007669"/>
    <property type="project" value="InterPro"/>
</dbReference>
<dbReference type="GO" id="GO:0005524">
    <property type="term" value="F:ATP binding"/>
    <property type="evidence" value="ECO:0007669"/>
    <property type="project" value="InterPro"/>
</dbReference>
<evidence type="ECO:0000259" key="2">
    <source>
        <dbReference type="PROSITE" id="PS50011"/>
    </source>
</evidence>
<dbReference type="PANTHER" id="PTHR17583">
    <property type="entry name" value="PHOSPHOINOSITIDE 3-KINASE REGULATORY SUBUNIT 4"/>
    <property type="match status" value="1"/>
</dbReference>
<dbReference type="PANTHER" id="PTHR17583:SF0">
    <property type="entry name" value="PHOSPHOINOSITIDE 3-KINASE REGULATORY SUBUNIT 4"/>
    <property type="match status" value="1"/>
</dbReference>
<dbReference type="InterPro" id="IPR011009">
    <property type="entry name" value="Kinase-like_dom_sf"/>
</dbReference>
<evidence type="ECO:0000256" key="1">
    <source>
        <dbReference type="ARBA" id="ARBA00022574"/>
    </source>
</evidence>
<feature type="domain" description="Protein kinase" evidence="2">
    <location>
        <begin position="1"/>
        <end position="98"/>
    </location>
</feature>
<protein>
    <submittedName>
        <fullName evidence="3">(rape) hypothetical protein</fullName>
    </submittedName>
</protein>
<name>A0A816IRK2_BRANA</name>
<dbReference type="PROSITE" id="PS50011">
    <property type="entry name" value="PROTEIN_KINASE_DOM"/>
    <property type="match status" value="1"/>
</dbReference>
<dbReference type="InterPro" id="IPR000719">
    <property type="entry name" value="Prot_kinase_dom"/>
</dbReference>
<dbReference type="AlphaFoldDB" id="A0A816IRK2"/>
<evidence type="ECO:0000313" key="3">
    <source>
        <dbReference type="EMBL" id="CAF1715544.1"/>
    </source>
</evidence>
<proteinExistence type="predicted"/>
<dbReference type="Proteomes" id="UP001295469">
    <property type="component" value="Chromosome C09"/>
</dbReference>